<dbReference type="AlphaFoldDB" id="A0A1U9JW78"/>
<dbReference type="EMBL" id="CP017315">
    <property type="protein sequence ID" value="AQS42132.1"/>
    <property type="molecule type" value="Genomic_DNA"/>
</dbReference>
<dbReference type="STRING" id="1902579.BHV28_14500"/>
<keyword evidence="2" id="KW-1185">Reference proteome</keyword>
<reference evidence="1 2" key="1">
    <citation type="journal article" date="2010" name="Science">
        <title>Genomic comparison of the ants Camponotus floridanus and Harpegnathos saltator.</title>
        <authorList>
            <person name="Bonasio R."/>
            <person name="Zhang G."/>
            <person name="Ye C."/>
            <person name="Mutti N.S."/>
            <person name="Fang X."/>
            <person name="Qin N."/>
            <person name="Donahue G."/>
            <person name="Yang P."/>
            <person name="Li Q."/>
            <person name="Li C."/>
            <person name="Zhang P."/>
            <person name="Huang Z."/>
            <person name="Berger S.L."/>
            <person name="Reinberg D."/>
            <person name="Wang J."/>
            <person name="Liebig J."/>
        </authorList>
    </citation>
    <scope>NUCLEOTIDE SEQUENCE [LARGE SCALE GENOMIC DNA]</scope>
    <source>
        <strain evidence="1 2">Hsal</strain>
    </source>
</reference>
<dbReference type="PANTHER" id="PTHR38588">
    <property type="entry name" value="BLL0334 PROTEIN"/>
    <property type="match status" value="1"/>
</dbReference>
<dbReference type="KEGG" id="thd:BHV28_14500"/>
<evidence type="ECO:0000313" key="2">
    <source>
        <dbReference type="Proteomes" id="UP000188912"/>
    </source>
</evidence>
<organism evidence="1 2">
    <name type="scientific">Candidatus Tokpelaia hoelldobleri</name>
    <dbReference type="NCBI Taxonomy" id="1902579"/>
    <lineage>
        <taxon>Bacteria</taxon>
        <taxon>Pseudomonadati</taxon>
        <taxon>Pseudomonadota</taxon>
        <taxon>Alphaproteobacteria</taxon>
        <taxon>Hyphomicrobiales</taxon>
        <taxon>Candidatus Tokpelaia</taxon>
    </lineage>
</organism>
<proteinExistence type="predicted"/>
<dbReference type="InterPro" id="IPR010419">
    <property type="entry name" value="CO_DH_gsu"/>
</dbReference>
<reference evidence="1 2" key="2">
    <citation type="journal article" date="2016" name="Sci. Rep.">
        <title>The genome of Rhizobiales bacteria in predatory ants reveals urease gene functions but no genes for nitrogen fixation.</title>
        <authorList>
            <person name="Neuvonen M.M."/>
            <person name="Tamarit D."/>
            <person name="Naslund K."/>
            <person name="Liebig J."/>
            <person name="Feldhaar H."/>
            <person name="Moran N.A."/>
            <person name="Guy L."/>
            <person name="Andersson S.G."/>
        </authorList>
    </citation>
    <scope>NUCLEOTIDE SEQUENCE [LARGE SCALE GENOMIC DNA]</scope>
    <source>
        <strain evidence="1 2">Hsal</strain>
    </source>
</reference>
<dbReference type="InterPro" id="IPR023393">
    <property type="entry name" value="START-like_dom_sf"/>
</dbReference>
<sequence>MEIEGQEIIAAPREAVWHTLNDTTLLIDCIPGCEKLERISPSCIEAVLAVKLGVIRLRFRGRLVLSDMKPPCSYTISGEGEGAMSGLATGKTDVELIDKGGHTELRYVMRGHAEGKLASLGSKLLVGVARKITNRFFANVAEIAGGLA</sequence>
<dbReference type="PANTHER" id="PTHR38588:SF1">
    <property type="entry name" value="BLL0334 PROTEIN"/>
    <property type="match status" value="1"/>
</dbReference>
<dbReference type="Proteomes" id="UP000188912">
    <property type="component" value="Chromosome"/>
</dbReference>
<name>A0A1U9JW78_9HYPH</name>
<dbReference type="SUPFAM" id="SSF55961">
    <property type="entry name" value="Bet v1-like"/>
    <property type="match status" value="1"/>
</dbReference>
<dbReference type="CDD" id="cd05018">
    <property type="entry name" value="CoxG"/>
    <property type="match status" value="1"/>
</dbReference>
<dbReference type="Gene3D" id="3.30.530.20">
    <property type="match status" value="1"/>
</dbReference>
<gene>
    <name evidence="1" type="ORF">BHV28_14500</name>
</gene>
<evidence type="ECO:0000313" key="1">
    <source>
        <dbReference type="EMBL" id="AQS42132.1"/>
    </source>
</evidence>
<protein>
    <submittedName>
        <fullName evidence="1">Carbon monoxide dehydrogenase subunit G</fullName>
    </submittedName>
</protein>
<dbReference type="Pfam" id="PF06240">
    <property type="entry name" value="COXG"/>
    <property type="match status" value="1"/>
</dbReference>
<accession>A0A1U9JW78</accession>